<organism evidence="2 3">
    <name type="scientific">Dactylosporangium roseum</name>
    <dbReference type="NCBI Taxonomy" id="47989"/>
    <lineage>
        <taxon>Bacteria</taxon>
        <taxon>Bacillati</taxon>
        <taxon>Actinomycetota</taxon>
        <taxon>Actinomycetes</taxon>
        <taxon>Micromonosporales</taxon>
        <taxon>Micromonosporaceae</taxon>
        <taxon>Dactylosporangium</taxon>
    </lineage>
</organism>
<dbReference type="EMBL" id="CP073721">
    <property type="protein sequence ID" value="UWZ35735.1"/>
    <property type="molecule type" value="Genomic_DNA"/>
</dbReference>
<keyword evidence="3" id="KW-1185">Reference proteome</keyword>
<name>A0ABY5Z134_9ACTN</name>
<feature type="signal peptide" evidence="1">
    <location>
        <begin position="1"/>
        <end position="20"/>
    </location>
</feature>
<accession>A0ABY5Z134</accession>
<gene>
    <name evidence="2" type="ORF">Drose_32285</name>
</gene>
<evidence type="ECO:0008006" key="4">
    <source>
        <dbReference type="Google" id="ProtNLM"/>
    </source>
</evidence>
<protein>
    <recommendedName>
        <fullName evidence="4">Secreted protein</fullName>
    </recommendedName>
</protein>
<evidence type="ECO:0000313" key="2">
    <source>
        <dbReference type="EMBL" id="UWZ35735.1"/>
    </source>
</evidence>
<feature type="chain" id="PRO_5046525911" description="Secreted protein" evidence="1">
    <location>
        <begin position="21"/>
        <end position="156"/>
    </location>
</feature>
<evidence type="ECO:0000313" key="3">
    <source>
        <dbReference type="Proteomes" id="UP001058271"/>
    </source>
</evidence>
<reference evidence="2" key="1">
    <citation type="submission" date="2021-04" db="EMBL/GenBank/DDBJ databases">
        <title>Biosynthetic gene clusters of Dactylosporangioum roseum.</title>
        <authorList>
            <person name="Hartkoorn R.C."/>
            <person name="Beaudoing E."/>
            <person name="Hot D."/>
            <person name="Moureu S."/>
        </authorList>
    </citation>
    <scope>NUCLEOTIDE SEQUENCE</scope>
    <source>
        <strain evidence="2">NRRL B-16295</strain>
    </source>
</reference>
<keyword evidence="1" id="KW-0732">Signal</keyword>
<proteinExistence type="predicted"/>
<sequence length="156" mass="16984">MISRLGVVVTLVLLAPLMIAAKCEEGSGGGGRKQACDLRETQPPKWIAGRGKGTIEAAVTAYCDPAPKRHTLTLWLEREASDGKTWLQVGQTSVFQKATDIPPPPPGRKYTISTGCIDGNWRVRAWAEGLSPDGTPFRFSLPAKESLIRVVRCRLQ</sequence>
<evidence type="ECO:0000256" key="1">
    <source>
        <dbReference type="SAM" id="SignalP"/>
    </source>
</evidence>
<dbReference type="RefSeq" id="WP_260725083.1">
    <property type="nucleotide sequence ID" value="NZ_BAAABS010000083.1"/>
</dbReference>
<dbReference type="Proteomes" id="UP001058271">
    <property type="component" value="Chromosome"/>
</dbReference>